<evidence type="ECO:0000313" key="3">
    <source>
        <dbReference type="Proteomes" id="UP000184497"/>
    </source>
</evidence>
<name>A0A1M6UAX1_9GAMM</name>
<evidence type="ECO:0008006" key="4">
    <source>
        <dbReference type="Google" id="ProtNLM"/>
    </source>
</evidence>
<evidence type="ECO:0000256" key="1">
    <source>
        <dbReference type="SAM" id="SignalP"/>
    </source>
</evidence>
<accession>A0A1M6UAX1</accession>
<reference evidence="3" key="1">
    <citation type="submission" date="2016-11" db="EMBL/GenBank/DDBJ databases">
        <authorList>
            <person name="Varghese N."/>
            <person name="Submissions S."/>
        </authorList>
    </citation>
    <scope>NUCLEOTIDE SEQUENCE [LARGE SCALE GENOMIC DNA]</scope>
    <source>
        <strain evidence="3">CGMCC 1.10835</strain>
    </source>
</reference>
<keyword evidence="3" id="KW-1185">Reference proteome</keyword>
<evidence type="ECO:0000313" key="2">
    <source>
        <dbReference type="EMBL" id="SHK66327.1"/>
    </source>
</evidence>
<feature type="signal peptide" evidence="1">
    <location>
        <begin position="1"/>
        <end position="22"/>
    </location>
</feature>
<dbReference type="Proteomes" id="UP000184497">
    <property type="component" value="Unassembled WGS sequence"/>
</dbReference>
<dbReference type="STRING" id="564117.SAMN05216369_2712"/>
<feature type="chain" id="PRO_5009921310" description="SoxXA-binding protein SoxK" evidence="1">
    <location>
        <begin position="23"/>
        <end position="101"/>
    </location>
</feature>
<protein>
    <recommendedName>
        <fullName evidence="4">SoxXA-binding protein SoxK</fullName>
    </recommendedName>
</protein>
<dbReference type="RefSeq" id="WP_072798459.1">
    <property type="nucleotide sequence ID" value="NZ_FRAQ01000002.1"/>
</dbReference>
<gene>
    <name evidence="2" type="ORF">SAMN05216369_2712</name>
</gene>
<dbReference type="OrthoDB" id="6369244at2"/>
<organism evidence="2 3">
    <name type="scientific">Marinobacter antarcticus</name>
    <dbReference type="NCBI Taxonomy" id="564117"/>
    <lineage>
        <taxon>Bacteria</taxon>
        <taxon>Pseudomonadati</taxon>
        <taxon>Pseudomonadota</taxon>
        <taxon>Gammaproteobacteria</taxon>
        <taxon>Pseudomonadales</taxon>
        <taxon>Marinobacteraceae</taxon>
        <taxon>Marinobacter</taxon>
    </lineage>
</organism>
<dbReference type="EMBL" id="FRAQ01000002">
    <property type="protein sequence ID" value="SHK66327.1"/>
    <property type="molecule type" value="Genomic_DNA"/>
</dbReference>
<dbReference type="AlphaFoldDB" id="A0A1M6UAX1"/>
<proteinExistence type="predicted"/>
<sequence length="101" mass="10981">MNKLLPTFGAIVVMGLTLSVQAGPKEDFQEIYSKAESTHKDSGTYQWTTTSDRLKAASSAAESGDYKRAKTMASEALRLAEESVAQRKQQGKVWRNVAIGG</sequence>
<keyword evidence="1" id="KW-0732">Signal</keyword>